<evidence type="ECO:0000256" key="1">
    <source>
        <dbReference type="SAM" id="MobiDB-lite"/>
    </source>
</evidence>
<reference evidence="2 3" key="1">
    <citation type="journal article" date="2012" name="J. Bacteriol.">
        <title>Draft genome sequence of the nitrophenol-degrading actinomycete Rhodococcus imtechensis RKJ300.</title>
        <authorList>
            <person name="Vikram S."/>
            <person name="Kumar S."/>
            <person name="Subramanian S."/>
            <person name="Raghava G.P."/>
        </authorList>
    </citation>
    <scope>NUCLEOTIDE SEQUENCE [LARGE SCALE GENOMIC DNA]</scope>
    <source>
        <strain evidence="2 3">RKJ300</strain>
    </source>
</reference>
<evidence type="ECO:0000313" key="2">
    <source>
        <dbReference type="EMBL" id="EID80212.1"/>
    </source>
</evidence>
<sequence>MKRQGDLIVADVLPGIVVEADCVFSVNGNCVSPLHLCEWSDDGRPLTYAQFVHRLLDDLAANLDDPDNPLRKRFDELTKRRETQ</sequence>
<dbReference type="RefSeq" id="WP_007296804.1">
    <property type="nucleotide sequence ID" value="NZ_AJJH01000039.1"/>
</dbReference>
<name>I0WUZ6_RHOOP</name>
<feature type="region of interest" description="Disordered" evidence="1">
    <location>
        <begin position="64"/>
        <end position="84"/>
    </location>
</feature>
<dbReference type="AlphaFoldDB" id="I0WUZ6"/>
<accession>I0WUZ6</accession>
<feature type="compositionally biased region" description="Basic and acidic residues" evidence="1">
    <location>
        <begin position="68"/>
        <end position="84"/>
    </location>
</feature>
<organism evidence="2 3">
    <name type="scientific">Rhodococcus opacus RKJ300 = JCM 13270</name>
    <dbReference type="NCBI Taxonomy" id="1165867"/>
    <lineage>
        <taxon>Bacteria</taxon>
        <taxon>Bacillati</taxon>
        <taxon>Actinomycetota</taxon>
        <taxon>Actinomycetes</taxon>
        <taxon>Mycobacteriales</taxon>
        <taxon>Nocardiaceae</taxon>
        <taxon>Rhodococcus</taxon>
    </lineage>
</organism>
<protein>
    <submittedName>
        <fullName evidence="2">Uncharacterized protein</fullName>
    </submittedName>
</protein>
<evidence type="ECO:0000313" key="3">
    <source>
        <dbReference type="Proteomes" id="UP000006447"/>
    </source>
</evidence>
<dbReference type="EMBL" id="AJJH01000039">
    <property type="protein sequence ID" value="EID80212.1"/>
    <property type="molecule type" value="Genomic_DNA"/>
</dbReference>
<dbReference type="PATRIC" id="fig|1165867.3.peg.1689"/>
<comment type="caution">
    <text evidence="2">The sequence shown here is derived from an EMBL/GenBank/DDBJ whole genome shotgun (WGS) entry which is preliminary data.</text>
</comment>
<proteinExistence type="predicted"/>
<dbReference type="Proteomes" id="UP000006447">
    <property type="component" value="Unassembled WGS sequence"/>
</dbReference>
<gene>
    <name evidence="2" type="ORF">W59_08359</name>
</gene>